<keyword evidence="8" id="KW-1185">Reference proteome</keyword>
<evidence type="ECO:0000256" key="3">
    <source>
        <dbReference type="ARBA" id="ARBA00022691"/>
    </source>
</evidence>
<comment type="similarity">
    <text evidence="4">Belongs to the class I-like SAM-binding methyltransferase superfamily. RNA M5U methyltransferase family.</text>
</comment>
<dbReference type="PROSITE" id="PS50926">
    <property type="entry name" value="TRAM"/>
    <property type="match status" value="1"/>
</dbReference>
<dbReference type="InterPro" id="IPR029063">
    <property type="entry name" value="SAM-dependent_MTases_sf"/>
</dbReference>
<dbReference type="Proteomes" id="UP000199452">
    <property type="component" value="Unassembled WGS sequence"/>
</dbReference>
<dbReference type="PROSITE" id="PS01230">
    <property type="entry name" value="TRMA_1"/>
    <property type="match status" value="1"/>
</dbReference>
<feature type="active site" description="Nucleophile" evidence="4">
    <location>
        <position position="427"/>
    </location>
</feature>
<accession>A0A1G6Q6F0</accession>
<dbReference type="GO" id="GO:0070041">
    <property type="term" value="F:rRNA (uridine-C5-)-methyltransferase activity"/>
    <property type="evidence" value="ECO:0007669"/>
    <property type="project" value="TreeGrafter"/>
</dbReference>
<gene>
    <name evidence="7" type="ORF">SAMN05216323_105813</name>
</gene>
<dbReference type="EMBL" id="FMYP01000058">
    <property type="protein sequence ID" value="SDC87939.1"/>
    <property type="molecule type" value="Genomic_DNA"/>
</dbReference>
<dbReference type="PROSITE" id="PS01231">
    <property type="entry name" value="TRMA_2"/>
    <property type="match status" value="1"/>
</dbReference>
<feature type="binding site" evidence="4">
    <location>
        <position position="400"/>
    </location>
    <ligand>
        <name>S-adenosyl-L-methionine</name>
        <dbReference type="ChEBI" id="CHEBI:59789"/>
    </ligand>
</feature>
<dbReference type="Gene3D" id="2.40.50.1070">
    <property type="match status" value="1"/>
</dbReference>
<evidence type="ECO:0000256" key="2">
    <source>
        <dbReference type="ARBA" id="ARBA00022679"/>
    </source>
</evidence>
<organism evidence="7 8">
    <name type="scientific">Williamwhitmania taraxaci</name>
    <dbReference type="NCBI Taxonomy" id="1640674"/>
    <lineage>
        <taxon>Bacteria</taxon>
        <taxon>Pseudomonadati</taxon>
        <taxon>Bacteroidota</taxon>
        <taxon>Bacteroidia</taxon>
        <taxon>Bacteroidales</taxon>
        <taxon>Williamwhitmaniaceae</taxon>
        <taxon>Williamwhitmania</taxon>
    </lineage>
</organism>
<keyword evidence="1 4" id="KW-0489">Methyltransferase</keyword>
<evidence type="ECO:0000313" key="8">
    <source>
        <dbReference type="Proteomes" id="UP000199452"/>
    </source>
</evidence>
<dbReference type="GO" id="GO:0070475">
    <property type="term" value="P:rRNA base methylation"/>
    <property type="evidence" value="ECO:0007669"/>
    <property type="project" value="TreeGrafter"/>
</dbReference>
<dbReference type="PROSITE" id="PS51687">
    <property type="entry name" value="SAM_MT_RNA_M5U"/>
    <property type="match status" value="1"/>
</dbReference>
<dbReference type="InterPro" id="IPR002792">
    <property type="entry name" value="TRAM_dom"/>
</dbReference>
<dbReference type="SUPFAM" id="SSF53335">
    <property type="entry name" value="S-adenosyl-L-methionine-dependent methyltransferases"/>
    <property type="match status" value="1"/>
</dbReference>
<evidence type="ECO:0000259" key="6">
    <source>
        <dbReference type="PROSITE" id="PS50926"/>
    </source>
</evidence>
<sequence length="469" mass="53764">MRKNKEKPLIENVLITDIAAEGKAIARVNEKVLFVPYAVPGDIVDVQVTRKRTSFMEGYITRYVKLSDLRQDPFCEHFGTCGGCKWQFLPYPEQLKFKQKQVEDQLRRIGKLTLPEVNPILGSELTTHYRNKLEYTFSNRRWIMKEEEEANPDQPKDTRALGFHIPGMFDKILNLNNCYLQPEPSNAIRNSAYAWAIKNNAEFYDVRNHTGLLRNLIVRTSETGEVMVIVVFNEDNREVIEGLLTHLKEAFPVITSLLFVINPKFNDTINDLEIHFFHGKDHILEKMEDLHFKVGPKSFYQTNSKQAYQLYSITRSFAELTGKEVVYDLYTGTGTIANFIARNAQKVIGIEYVPEAIEDARENSKINGIGNTIFFAGDMKDMLKPAFMKQHGYPDVVILDPPRAGIHEDVAKNLLLASPKRIVYVSCNPATQARDISLLSEKYKVVEVQPVDMFPHTHHVENVVKLELI</sequence>
<dbReference type="SUPFAM" id="SSF50249">
    <property type="entry name" value="Nucleic acid-binding proteins"/>
    <property type="match status" value="1"/>
</dbReference>
<keyword evidence="2 4" id="KW-0808">Transferase</keyword>
<feature type="binding site" evidence="4">
    <location>
        <position position="301"/>
    </location>
    <ligand>
        <name>S-adenosyl-L-methionine</name>
        <dbReference type="ChEBI" id="CHEBI:59789"/>
    </ligand>
</feature>
<name>A0A1G6Q6F0_9BACT</name>
<dbReference type="CDD" id="cd02440">
    <property type="entry name" value="AdoMet_MTases"/>
    <property type="match status" value="1"/>
</dbReference>
<dbReference type="PANTHER" id="PTHR11061:SF30">
    <property type="entry name" value="TRNA (URACIL(54)-C(5))-METHYLTRANSFERASE"/>
    <property type="match status" value="1"/>
</dbReference>
<dbReference type="InterPro" id="IPR012340">
    <property type="entry name" value="NA-bd_OB-fold"/>
</dbReference>
<dbReference type="InterPro" id="IPR030390">
    <property type="entry name" value="MeTrfase_TrmA_AS"/>
</dbReference>
<feature type="active site" evidence="5">
    <location>
        <position position="427"/>
    </location>
</feature>
<dbReference type="FunFam" id="3.40.50.150:FF:000009">
    <property type="entry name" value="23S rRNA (Uracil(1939)-C(5))-methyltransferase RlmD"/>
    <property type="match status" value="1"/>
</dbReference>
<feature type="binding site" evidence="4">
    <location>
        <position position="330"/>
    </location>
    <ligand>
        <name>S-adenosyl-L-methionine</name>
        <dbReference type="ChEBI" id="CHEBI:59789"/>
    </ligand>
</feature>
<dbReference type="Pfam" id="PF01938">
    <property type="entry name" value="TRAM"/>
    <property type="match status" value="1"/>
</dbReference>
<dbReference type="InterPro" id="IPR030391">
    <property type="entry name" value="MeTrfase_TrmA_CS"/>
</dbReference>
<dbReference type="Gene3D" id="3.40.50.150">
    <property type="entry name" value="Vaccinia Virus protein VP39"/>
    <property type="match status" value="1"/>
</dbReference>
<dbReference type="NCBIfam" id="TIGR00479">
    <property type="entry name" value="rumA"/>
    <property type="match status" value="1"/>
</dbReference>
<dbReference type="Gene3D" id="2.40.50.140">
    <property type="entry name" value="Nucleic acid-binding proteins"/>
    <property type="match status" value="1"/>
</dbReference>
<evidence type="ECO:0000256" key="5">
    <source>
        <dbReference type="PROSITE-ProRule" id="PRU10015"/>
    </source>
</evidence>
<evidence type="ECO:0000256" key="4">
    <source>
        <dbReference type="PROSITE-ProRule" id="PRU01024"/>
    </source>
</evidence>
<dbReference type="AlphaFoldDB" id="A0A1G6Q6F0"/>
<feature type="domain" description="TRAM" evidence="6">
    <location>
        <begin position="2"/>
        <end position="62"/>
    </location>
</feature>
<dbReference type="STRING" id="1640674.SAMN05216323_105813"/>
<protein>
    <submittedName>
        <fullName evidence="7">23S rRNA m(5)U-1939 methyltransferase</fullName>
    </submittedName>
</protein>
<reference evidence="7 8" key="1">
    <citation type="submission" date="2016-09" db="EMBL/GenBank/DDBJ databases">
        <authorList>
            <person name="Capua I."/>
            <person name="De Benedictis P."/>
            <person name="Joannis T."/>
            <person name="Lombin L.H."/>
            <person name="Cattoli G."/>
        </authorList>
    </citation>
    <scope>NUCLEOTIDE SEQUENCE [LARGE SCALE GENOMIC DNA]</scope>
    <source>
        <strain evidence="7 8">A7P-90m</strain>
    </source>
</reference>
<dbReference type="Pfam" id="PF05958">
    <property type="entry name" value="tRNA_U5-meth_tr"/>
    <property type="match status" value="1"/>
</dbReference>
<keyword evidence="3 4" id="KW-0949">S-adenosyl-L-methionine</keyword>
<evidence type="ECO:0000313" key="7">
    <source>
        <dbReference type="EMBL" id="SDC87939.1"/>
    </source>
</evidence>
<evidence type="ECO:0000256" key="1">
    <source>
        <dbReference type="ARBA" id="ARBA00022603"/>
    </source>
</evidence>
<proteinExistence type="inferred from homology"/>
<feature type="binding site" evidence="4">
    <location>
        <position position="351"/>
    </location>
    <ligand>
        <name>S-adenosyl-L-methionine</name>
        <dbReference type="ChEBI" id="CHEBI:59789"/>
    </ligand>
</feature>
<dbReference type="PANTHER" id="PTHR11061">
    <property type="entry name" value="RNA M5U METHYLTRANSFERASE"/>
    <property type="match status" value="1"/>
</dbReference>
<dbReference type="InterPro" id="IPR010280">
    <property type="entry name" value="U5_MeTrfase_fam"/>
</dbReference>